<evidence type="ECO:0000313" key="2">
    <source>
        <dbReference type="Proteomes" id="UP000198855"/>
    </source>
</evidence>
<keyword evidence="2" id="KW-1185">Reference proteome</keyword>
<dbReference type="STRING" id="1045775.SAMN05216378_4539"/>
<dbReference type="EMBL" id="FOMT01000005">
    <property type="protein sequence ID" value="SFE96947.1"/>
    <property type="molecule type" value="Genomic_DNA"/>
</dbReference>
<name>A0A1I2EWF7_9BACL</name>
<dbReference type="AlphaFoldDB" id="A0A1I2EWF7"/>
<dbReference type="OrthoDB" id="2910298at2"/>
<accession>A0A1I2EWF7</accession>
<evidence type="ECO:0000313" key="1">
    <source>
        <dbReference type="EMBL" id="SFE96947.1"/>
    </source>
</evidence>
<organism evidence="1 2">
    <name type="scientific">Paenibacillus catalpae</name>
    <dbReference type="NCBI Taxonomy" id="1045775"/>
    <lineage>
        <taxon>Bacteria</taxon>
        <taxon>Bacillati</taxon>
        <taxon>Bacillota</taxon>
        <taxon>Bacilli</taxon>
        <taxon>Bacillales</taxon>
        <taxon>Paenibacillaceae</taxon>
        <taxon>Paenibacillus</taxon>
    </lineage>
</organism>
<dbReference type="RefSeq" id="WP_091188714.1">
    <property type="nucleotide sequence ID" value="NZ_FOMT01000005.1"/>
</dbReference>
<dbReference type="InterPro" id="IPR058600">
    <property type="entry name" value="YhjD-like"/>
</dbReference>
<proteinExistence type="predicted"/>
<reference evidence="2" key="1">
    <citation type="submission" date="2016-10" db="EMBL/GenBank/DDBJ databases">
        <authorList>
            <person name="Varghese N."/>
            <person name="Submissions S."/>
        </authorList>
    </citation>
    <scope>NUCLEOTIDE SEQUENCE [LARGE SCALE GENOMIC DNA]</scope>
    <source>
        <strain evidence="2">CGMCC 1.10784</strain>
    </source>
</reference>
<dbReference type="Pfam" id="PF26325">
    <property type="entry name" value="YhjD"/>
    <property type="match status" value="1"/>
</dbReference>
<protein>
    <submittedName>
        <fullName evidence="1">Uncharacterized protein</fullName>
    </submittedName>
</protein>
<dbReference type="Proteomes" id="UP000198855">
    <property type="component" value="Unassembled WGS sequence"/>
</dbReference>
<sequence>MAIRYADLQVRESESPAYLTDEDTALVQRYILLGIVMLILDHDIRVMGTGSMKLPRLYESLLRGIQDRVLLEQASLRMQFRKTGIKLVEERRQKDGLETFYICRGSRHRCFLLWSYLKAESEQVIKQFYKG</sequence>
<gene>
    <name evidence="1" type="ORF">SAMN05216378_4539</name>
</gene>